<protein>
    <submittedName>
        <fullName evidence="1">Uncharacterized protein</fullName>
    </submittedName>
</protein>
<accession>A0A7X5YFR5</accession>
<reference evidence="2 4" key="1">
    <citation type="submission" date="2019-09" db="EMBL/GenBank/DDBJ databases">
        <title>Butyricimonas paravirosa DSM 105722 (=214-4 = JCM 18677 = CCUG 65563).</title>
        <authorList>
            <person name="Le Roy T."/>
            <person name="Cani P.D."/>
        </authorList>
    </citation>
    <scope>NUCLEOTIDE SEQUENCE [LARGE SCALE GENOMIC DNA]</scope>
    <source>
        <strain evidence="2 4">DSM 105722</strain>
    </source>
</reference>
<dbReference type="PROSITE" id="PS51257">
    <property type="entry name" value="PROKAR_LIPOPROTEIN"/>
    <property type="match status" value="1"/>
</dbReference>
<dbReference type="EMBL" id="CP043839">
    <property type="protein sequence ID" value="WOF12191.1"/>
    <property type="molecule type" value="Genomic_DNA"/>
</dbReference>
<evidence type="ECO:0000313" key="3">
    <source>
        <dbReference type="Proteomes" id="UP000576368"/>
    </source>
</evidence>
<evidence type="ECO:0000313" key="4">
    <source>
        <dbReference type="Proteomes" id="UP001302374"/>
    </source>
</evidence>
<sequence length="323" mass="37750">MMKRFLYMSFVCLILMACNKDENEEGKVSYADVDWYAIEDSDDPLDHLIYTCYDEYGVAIFYEDTIGRVQTGTSFDGTPRMHYEVLDVNYMITTKNDQNSYTESRDREALMKTVEFLKTDVLPRLPESVQPRCYFLTDSCITYRKTYITRVAGKIIEGCDDFAWRALATTMIGRVGRMENELPSVWAKYAGEILAADVTLKLVNHYAFELQEFYDLSENVHVPEVLSGSSKKTIYGQRMNRSNRDYPFQHWNLYGFLNFSEVYNPDNQDADRKGYTAPLQTDDLRAFVTAYYQYTEEEFKALYTDYEVILAKYDVIKKIVEKL</sequence>
<organism evidence="1 3">
    <name type="scientific">Butyricimonas paravirosa</name>
    <dbReference type="NCBI Taxonomy" id="1472417"/>
    <lineage>
        <taxon>Bacteria</taxon>
        <taxon>Pseudomonadati</taxon>
        <taxon>Bacteroidota</taxon>
        <taxon>Bacteroidia</taxon>
        <taxon>Bacteroidales</taxon>
        <taxon>Odoribacteraceae</taxon>
        <taxon>Butyricimonas</taxon>
    </lineage>
</organism>
<dbReference type="EMBL" id="JAATLI010000014">
    <property type="protein sequence ID" value="NJC19914.1"/>
    <property type="molecule type" value="Genomic_DNA"/>
</dbReference>
<dbReference type="RefSeq" id="WP_087421975.1">
    <property type="nucleotide sequence ID" value="NZ_CP043839.1"/>
</dbReference>
<proteinExistence type="predicted"/>
<evidence type="ECO:0000313" key="2">
    <source>
        <dbReference type="EMBL" id="WOF12191.1"/>
    </source>
</evidence>
<dbReference type="Proteomes" id="UP001302374">
    <property type="component" value="Chromosome"/>
</dbReference>
<evidence type="ECO:0000313" key="1">
    <source>
        <dbReference type="EMBL" id="NJC19914.1"/>
    </source>
</evidence>
<dbReference type="GeneID" id="86891206"/>
<name>A0A7X5YFR5_9BACT</name>
<dbReference type="Proteomes" id="UP000576368">
    <property type="component" value="Unassembled WGS sequence"/>
</dbReference>
<reference evidence="1 3" key="2">
    <citation type="submission" date="2020-03" db="EMBL/GenBank/DDBJ databases">
        <title>Genomic Encyclopedia of Type Strains, Phase IV (KMG-IV): sequencing the most valuable type-strain genomes for metagenomic binning, comparative biology and taxonomic classification.</title>
        <authorList>
            <person name="Goeker M."/>
        </authorList>
    </citation>
    <scope>NUCLEOTIDE SEQUENCE [LARGE SCALE GENOMIC DNA]</scope>
    <source>
        <strain evidence="1 3">DSM 105722</strain>
    </source>
</reference>
<dbReference type="AlphaFoldDB" id="A0A7X5YFR5"/>
<gene>
    <name evidence="2" type="ORF">F1644_07890</name>
    <name evidence="1" type="ORF">GGR15_003557</name>
</gene>
<keyword evidence="4" id="KW-1185">Reference proteome</keyword>